<feature type="domain" description="AMP-dependent synthetase/ligase" evidence="1">
    <location>
        <begin position="24"/>
        <end position="383"/>
    </location>
</feature>
<dbReference type="Pfam" id="PF13193">
    <property type="entry name" value="AMP-binding_C"/>
    <property type="match status" value="1"/>
</dbReference>
<protein>
    <submittedName>
        <fullName evidence="4">Acid--CoA ligase</fullName>
    </submittedName>
</protein>
<dbReference type="PROSITE" id="PS00455">
    <property type="entry name" value="AMP_BINDING"/>
    <property type="match status" value="1"/>
</dbReference>
<dbReference type="GO" id="GO:0016878">
    <property type="term" value="F:acid-thiol ligase activity"/>
    <property type="evidence" value="ECO:0007669"/>
    <property type="project" value="UniProtKB-ARBA"/>
</dbReference>
<dbReference type="SUPFAM" id="SSF56801">
    <property type="entry name" value="Acetyl-CoA synthetase-like"/>
    <property type="match status" value="1"/>
</dbReference>
<dbReference type="InterPro" id="IPR000873">
    <property type="entry name" value="AMP-dep_synth/lig_dom"/>
</dbReference>
<evidence type="ECO:0000313" key="4">
    <source>
        <dbReference type="EMBL" id="GLD28802.1"/>
    </source>
</evidence>
<proteinExistence type="predicted"/>
<sequence length="528" mass="56969">MTVAKSKGPVMSVEHFATDVVQYHSRRRPAEPAIEDVRTGAVSTWGDLERQVAGLAGALVDEFGVGRGDRVAVLAANHPWVLILQFACMRIGAMLVPLNFRLAQPELEFCCIDSEPTVLLHDAAWAEMATRVRAAAGVPHLASFGVENADHDIVAAAERAAPRSAAPIVDVTDAVQLIYTSGTTGRPKAAICTHRMLHYQMLNSLDPYELTSRSRYLAVLPFFHAAGLNSMTNPILALGGTVAVVPAFDPAEVVGLFAEPANGFTHFSGAPVMYQVMARVPAFAEADFGHMRHGQVGGGFLNYEVTKAFHDRGWPLSPGYGATEMGPIVSVVRPSDTLAKFGSCGDPVQYTNIRIVGADGRDVGDGEAGELWANGPAVTAGYWRRERADDPAFAGEWFRTGDAVKRDADGFLTMVDRFKDMYKSGGENVYPAEVERVLHEHPDVADAAVIPIVDERWGEVGRALIVLNPGVDLDRDALAAHCSARLARYKVPAEFLAVQPFERNVTGKIPKADLKKRYGSPTPTVSAQ</sequence>
<dbReference type="EMBL" id="BRXE01000001">
    <property type="protein sequence ID" value="GLB80998.1"/>
    <property type="molecule type" value="Genomic_DNA"/>
</dbReference>
<keyword evidence="4" id="KW-0436">Ligase</keyword>
<dbReference type="PANTHER" id="PTHR43767:SF1">
    <property type="entry name" value="NONRIBOSOMAL PEPTIDE SYNTHASE PES1 (EUROFUNG)-RELATED"/>
    <property type="match status" value="1"/>
</dbReference>
<dbReference type="Proteomes" id="UP001165663">
    <property type="component" value="Unassembled WGS sequence"/>
</dbReference>
<dbReference type="InterPro" id="IPR025110">
    <property type="entry name" value="AMP-bd_C"/>
</dbReference>
<evidence type="ECO:0000313" key="5">
    <source>
        <dbReference type="Proteomes" id="UP001064782"/>
    </source>
</evidence>
<gene>
    <name evidence="4" type="ORF">Mkiyose1413_06850</name>
    <name evidence="3" type="ORF">SRL2020028_02540</name>
</gene>
<dbReference type="AlphaFoldDB" id="A0A9P3UY16"/>
<dbReference type="Pfam" id="PF00501">
    <property type="entry name" value="AMP-binding"/>
    <property type="match status" value="1"/>
</dbReference>
<dbReference type="InterPro" id="IPR042099">
    <property type="entry name" value="ANL_N_sf"/>
</dbReference>
<dbReference type="Gene3D" id="3.30.300.30">
    <property type="match status" value="1"/>
</dbReference>
<evidence type="ECO:0000313" key="3">
    <source>
        <dbReference type="EMBL" id="GLB80998.1"/>
    </source>
</evidence>
<keyword evidence="5" id="KW-1185">Reference proteome</keyword>
<comment type="caution">
    <text evidence="4">The sequence shown here is derived from an EMBL/GenBank/DDBJ whole genome shotgun (WGS) entry which is preliminary data.</text>
</comment>
<feature type="domain" description="AMP-binding enzyme C-terminal" evidence="2">
    <location>
        <begin position="433"/>
        <end position="508"/>
    </location>
</feature>
<dbReference type="InterPro" id="IPR050237">
    <property type="entry name" value="ATP-dep_AMP-bd_enzyme"/>
</dbReference>
<accession>A0A9P3UY16</accession>
<name>A0A9P3UY16_9MYCO</name>
<reference evidence="4" key="1">
    <citation type="submission" date="2022-08" db="EMBL/GenBank/DDBJ databases">
        <title>Mycobacterium kiyosense sp. nov., scotochromogenic slow-glowing species isolated from respiratory specimens.</title>
        <authorList>
            <person name="Fukano H."/>
            <person name="Kazumi Y."/>
            <person name="Sakagami N."/>
            <person name="Ato M."/>
            <person name="Mitarai S."/>
            <person name="Hoshino Y."/>
        </authorList>
    </citation>
    <scope>NUCLEOTIDE SEQUENCE</scope>
    <source>
        <strain evidence="4">1413</strain>
        <strain evidence="3">SRL2020-028</strain>
    </source>
</reference>
<dbReference type="Gene3D" id="3.40.50.12780">
    <property type="entry name" value="N-terminal domain of ligase-like"/>
    <property type="match status" value="1"/>
</dbReference>
<organism evidence="4 5">
    <name type="scientific">Mycobacterium kiyosense</name>
    <dbReference type="NCBI Taxonomy" id="2871094"/>
    <lineage>
        <taxon>Bacteria</taxon>
        <taxon>Bacillati</taxon>
        <taxon>Actinomycetota</taxon>
        <taxon>Actinomycetes</taxon>
        <taxon>Mycobacteriales</taxon>
        <taxon>Mycobacteriaceae</taxon>
        <taxon>Mycobacterium</taxon>
    </lineage>
</organism>
<dbReference type="EMBL" id="BRZI01000002">
    <property type="protein sequence ID" value="GLD28802.1"/>
    <property type="molecule type" value="Genomic_DNA"/>
</dbReference>
<dbReference type="Proteomes" id="UP001064782">
    <property type="component" value="Unassembled WGS sequence"/>
</dbReference>
<evidence type="ECO:0000259" key="2">
    <source>
        <dbReference type="Pfam" id="PF13193"/>
    </source>
</evidence>
<dbReference type="InterPro" id="IPR020845">
    <property type="entry name" value="AMP-binding_CS"/>
</dbReference>
<dbReference type="PANTHER" id="PTHR43767">
    <property type="entry name" value="LONG-CHAIN-FATTY-ACID--COA LIGASE"/>
    <property type="match status" value="1"/>
</dbReference>
<evidence type="ECO:0000259" key="1">
    <source>
        <dbReference type="Pfam" id="PF00501"/>
    </source>
</evidence>
<dbReference type="InterPro" id="IPR045851">
    <property type="entry name" value="AMP-bd_C_sf"/>
</dbReference>